<dbReference type="EMBL" id="HE573023">
    <property type="protein sequence ID" value="CCC49336.1"/>
    <property type="molecule type" value="Genomic_DNA"/>
</dbReference>
<dbReference type="VEuPathDB" id="TriTrypDB:TvY486_0706525"/>
<evidence type="ECO:0000313" key="1">
    <source>
        <dbReference type="EMBL" id="CCC49336.1"/>
    </source>
</evidence>
<dbReference type="AlphaFoldDB" id="G0TZD3"/>
<proteinExistence type="predicted"/>
<gene>
    <name evidence="1" type="ORF">TVY486_0706525</name>
</gene>
<organism evidence="1">
    <name type="scientific">Trypanosoma vivax (strain Y486)</name>
    <dbReference type="NCBI Taxonomy" id="1055687"/>
    <lineage>
        <taxon>Eukaryota</taxon>
        <taxon>Discoba</taxon>
        <taxon>Euglenozoa</taxon>
        <taxon>Kinetoplastea</taxon>
        <taxon>Metakinetoplastina</taxon>
        <taxon>Trypanosomatida</taxon>
        <taxon>Trypanosomatidae</taxon>
        <taxon>Trypanosoma</taxon>
        <taxon>Duttonella</taxon>
    </lineage>
</organism>
<protein>
    <submittedName>
        <fullName evidence="1">Uncharacterized protein</fullName>
    </submittedName>
</protein>
<sequence>MASYCETCCRRFDVLRDHWRRLYDGHNTPSPVRHHVRSQAPVAQLHGEEGPLCSLLDDANVPCGGSFISCAQKCKRSMDNTWQNISGYVGPSGAHQLPSPDKAGRGQLHVLGSTYHGNVFSEVLAQSTSIPDDNSAAVLRPETGKDVAEDLTCLDTAAVTTSPIGKLAHQECVRLSPLHKDILYECDDASGRELGCSRCGANDHEGAHIGRKNGLVASDGCSCSAPLADCQTPEQSGLGGIDASCGASMAHVEALRQGLVDVCKAIQADIYALYVRVAALQYEHVTSLSATRNELPAKIQQHVAANIHKVLHMHKARHDSRGAGRYDVCSCASRFPLAPDLEDEANKQIVFCDAVHTNFLSSVLAPSPDSSHQLPVDTSSRMNAAETYSAHNVKETQHEHTRGGKTERVHCQGCYKELQCALKEHQMECQRRFAAIDDQLHTFMKALESTRMEMSELRSIFKDTQPIEEMLLKSPVKFPDQATSGVPCVLPSSDIPSSGSAARISTSKSDRRLLNLVLDRTRGLVEEWEERCLARIRTELAEPLTEHVRRLLTAYQSVLDTSTEGRHTQLNIRLDRCIQRHEQSTCELDEKIRDLRGDVHRALQLLAEKLNVVCPGL</sequence>
<accession>G0TZD3</accession>
<reference evidence="1" key="1">
    <citation type="journal article" date="2012" name="Proc. Natl. Acad. Sci. U.S.A.">
        <title>Antigenic diversity is generated by distinct evolutionary mechanisms in African trypanosome species.</title>
        <authorList>
            <person name="Jackson A.P."/>
            <person name="Berry A."/>
            <person name="Aslett M."/>
            <person name="Allison H.C."/>
            <person name="Burton P."/>
            <person name="Vavrova-Anderson J."/>
            <person name="Brown R."/>
            <person name="Browne H."/>
            <person name="Corton N."/>
            <person name="Hauser H."/>
            <person name="Gamble J."/>
            <person name="Gilderthorp R."/>
            <person name="Marcello L."/>
            <person name="McQuillan J."/>
            <person name="Otto T.D."/>
            <person name="Quail M.A."/>
            <person name="Sanders M.J."/>
            <person name="van Tonder A."/>
            <person name="Ginger M.L."/>
            <person name="Field M.C."/>
            <person name="Barry J.D."/>
            <person name="Hertz-Fowler C."/>
            <person name="Berriman M."/>
        </authorList>
    </citation>
    <scope>NUCLEOTIDE SEQUENCE</scope>
    <source>
        <strain evidence="1">Y486</strain>
    </source>
</reference>
<name>G0TZD3_TRYVY</name>